<reference evidence="1" key="2">
    <citation type="submission" date="2020-09" db="EMBL/GenBank/DDBJ databases">
        <authorList>
            <person name="Sun Q."/>
            <person name="Kim S."/>
        </authorList>
    </citation>
    <scope>NUCLEOTIDE SEQUENCE</scope>
    <source>
        <strain evidence="1">KCTC 23077</strain>
    </source>
</reference>
<gene>
    <name evidence="1" type="ORF">GCM10007067_06440</name>
</gene>
<evidence type="ECO:0000313" key="2">
    <source>
        <dbReference type="Proteomes" id="UP000646426"/>
    </source>
</evidence>
<name>A0A918W7F8_9GAMM</name>
<accession>A0A918W7F8</accession>
<dbReference type="RefSeq" id="WP_189453252.1">
    <property type="nucleotide sequence ID" value="NZ_BMYD01000001.1"/>
</dbReference>
<dbReference type="Pfam" id="PF14224">
    <property type="entry name" value="DUF4331"/>
    <property type="match status" value="1"/>
</dbReference>
<comment type="caution">
    <text evidence="1">The sequence shown here is derived from an EMBL/GenBank/DDBJ whole genome shotgun (WGS) entry which is preliminary data.</text>
</comment>
<dbReference type="AlphaFoldDB" id="A0A918W7F8"/>
<organism evidence="1 2">
    <name type="scientific">Cognatilysobacter bugurensis</name>
    <dbReference type="NCBI Taxonomy" id="543356"/>
    <lineage>
        <taxon>Bacteria</taxon>
        <taxon>Pseudomonadati</taxon>
        <taxon>Pseudomonadota</taxon>
        <taxon>Gammaproteobacteria</taxon>
        <taxon>Lysobacterales</taxon>
        <taxon>Lysobacteraceae</taxon>
        <taxon>Cognatilysobacter</taxon>
    </lineage>
</organism>
<dbReference type="Proteomes" id="UP000646426">
    <property type="component" value="Unassembled WGS sequence"/>
</dbReference>
<protein>
    <recommendedName>
        <fullName evidence="3">DUF4331 domain-containing protein</fullName>
    </recommendedName>
</protein>
<dbReference type="InterPro" id="IPR025566">
    <property type="entry name" value="DUF4331"/>
</dbReference>
<dbReference type="EMBL" id="BMYD01000001">
    <property type="protein sequence ID" value="GHA72628.1"/>
    <property type="molecule type" value="Genomic_DNA"/>
</dbReference>
<reference evidence="1" key="1">
    <citation type="journal article" date="2014" name="Int. J. Syst. Evol. Microbiol.">
        <title>Complete genome sequence of Corynebacterium casei LMG S-19264T (=DSM 44701T), isolated from a smear-ripened cheese.</title>
        <authorList>
            <consortium name="US DOE Joint Genome Institute (JGI-PGF)"/>
            <person name="Walter F."/>
            <person name="Albersmeier A."/>
            <person name="Kalinowski J."/>
            <person name="Ruckert C."/>
        </authorList>
    </citation>
    <scope>NUCLEOTIDE SEQUENCE</scope>
    <source>
        <strain evidence="1">KCTC 23077</strain>
    </source>
</reference>
<proteinExistence type="predicted"/>
<sequence length="468" mass="50543">MKRTLLAVALTGLVIGGAAIGSSHREAPQITEMPKVDNTDFYMFRSYEPGREGYVTLIANYQPFQDPFGGPNYFTMDEDALYAIHVDANGDAYSDTSFYFRFENRIKGLTVPVGGQDVAVPLINIGPFGGDPEPEPVQNRIESYAFASVHKGKVKLAQNLDTNKPFFYKPIDNIGNKSIPDYESYANSHIYRVGLDNCAGESRVFVGQRREGFVVNVGEIFDLVNLNPVGERDLGKNALENKNVTTIALEVPISCLTTASSPIIGAWATAALPNKHGRFTQVSRLSAPLVNEVVIGLPDKDKFNRTSPRGDAAFAKYVQYPTLPVLLQTLFPEVQAPSQYPRQDLVQAFLTGVPGLNQPANVRPAEMMRLNTSIAPVPAAQQDSLAVLAGDVAGFPNGRRPGDDVVDIELRVAMGALLPQDVAPSGQLPYTDGALVTAARFKTSFPYLNTPLPGSPFGVAPPDDGGAP</sequence>
<keyword evidence="2" id="KW-1185">Reference proteome</keyword>
<evidence type="ECO:0000313" key="1">
    <source>
        <dbReference type="EMBL" id="GHA72628.1"/>
    </source>
</evidence>
<evidence type="ECO:0008006" key="3">
    <source>
        <dbReference type="Google" id="ProtNLM"/>
    </source>
</evidence>